<proteinExistence type="predicted"/>
<dbReference type="EMBL" id="BART01035625">
    <property type="protein sequence ID" value="GAH16155.1"/>
    <property type="molecule type" value="Genomic_DNA"/>
</dbReference>
<dbReference type="AlphaFoldDB" id="X1E6Z3"/>
<comment type="caution">
    <text evidence="2">The sequence shown here is derived from an EMBL/GenBank/DDBJ whole genome shotgun (WGS) entry which is preliminary data.</text>
</comment>
<accession>X1E6Z3</accession>
<organism evidence="2">
    <name type="scientific">marine sediment metagenome</name>
    <dbReference type="NCBI Taxonomy" id="412755"/>
    <lineage>
        <taxon>unclassified sequences</taxon>
        <taxon>metagenomes</taxon>
        <taxon>ecological metagenomes</taxon>
    </lineage>
</organism>
<dbReference type="Pfam" id="PF13620">
    <property type="entry name" value="CarboxypepD_reg"/>
    <property type="match status" value="1"/>
</dbReference>
<gene>
    <name evidence="2" type="ORF">S01H4_60423</name>
</gene>
<reference evidence="2" key="1">
    <citation type="journal article" date="2014" name="Front. Microbiol.">
        <title>High frequency of phylogenetically diverse reductive dehalogenase-homologous genes in deep subseafloor sedimentary metagenomes.</title>
        <authorList>
            <person name="Kawai M."/>
            <person name="Futagami T."/>
            <person name="Toyoda A."/>
            <person name="Takaki Y."/>
            <person name="Nishi S."/>
            <person name="Hori S."/>
            <person name="Arai W."/>
            <person name="Tsubouchi T."/>
            <person name="Morono Y."/>
            <person name="Uchiyama I."/>
            <person name="Ito T."/>
            <person name="Fujiyama A."/>
            <person name="Inagaki F."/>
            <person name="Takami H."/>
        </authorList>
    </citation>
    <scope>NUCLEOTIDE SEQUENCE</scope>
    <source>
        <strain evidence="2">Expedition CK06-06</strain>
    </source>
</reference>
<evidence type="ECO:0000313" key="2">
    <source>
        <dbReference type="EMBL" id="GAH16155.1"/>
    </source>
</evidence>
<name>X1E6Z3_9ZZZZ</name>
<protein>
    <recommendedName>
        <fullName evidence="3">PEGA domain-containing protein</fullName>
    </recommendedName>
</protein>
<feature type="region of interest" description="Disordered" evidence="1">
    <location>
        <begin position="1"/>
        <end position="23"/>
    </location>
</feature>
<dbReference type="InterPro" id="IPR008969">
    <property type="entry name" value="CarboxyPept-like_regulatory"/>
</dbReference>
<dbReference type="Gene3D" id="2.60.40.1120">
    <property type="entry name" value="Carboxypeptidase-like, regulatory domain"/>
    <property type="match status" value="1"/>
</dbReference>
<evidence type="ECO:0000256" key="1">
    <source>
        <dbReference type="SAM" id="MobiDB-lite"/>
    </source>
</evidence>
<evidence type="ECO:0008006" key="3">
    <source>
        <dbReference type="Google" id="ProtNLM"/>
    </source>
</evidence>
<feature type="non-terminal residue" evidence="2">
    <location>
        <position position="1"/>
    </location>
</feature>
<dbReference type="SUPFAM" id="SSF49464">
    <property type="entry name" value="Carboxypeptidase regulatory domain-like"/>
    <property type="match status" value="1"/>
</dbReference>
<sequence length="162" mass="17135">KLKKVKPVAGPSPDTDTDKFKKPARGPSPGMFLAICLLLILATGCSINPPVPNITGSIEGNIFEPTSPITQGIMLLSGALVSVSNTSHSALTNISGYFRIDEIPIGEQTITISKDGYVTLILENVSIIEGEITLLGGEGPATGFTFFNFLINNNNDKNLLFG</sequence>